<reference evidence="2 3" key="1">
    <citation type="submission" date="2015-09" db="EMBL/GenBank/DDBJ databases">
        <authorList>
            <person name="Jackson K.R."/>
            <person name="Lunt B.L."/>
            <person name="Fisher J.N.B."/>
            <person name="Gardner A.V."/>
            <person name="Bailey M.E."/>
            <person name="Deus L.M."/>
            <person name="Earl A.S."/>
            <person name="Gibby P.D."/>
            <person name="Hartmann K.A."/>
            <person name="Liu J.E."/>
            <person name="Manci A.M."/>
            <person name="Nielsen D.A."/>
            <person name="Solomon M.B."/>
            <person name="Breakwell D.P."/>
            <person name="Burnett S.H."/>
            <person name="Grose J.H."/>
        </authorList>
    </citation>
    <scope>NUCLEOTIDE SEQUENCE [LARGE SCALE GENOMIC DNA]</scope>
    <source>
        <strain evidence="2 3">16</strain>
    </source>
</reference>
<evidence type="ECO:0000313" key="2">
    <source>
        <dbReference type="EMBL" id="KPL51648.1"/>
    </source>
</evidence>
<accession>A0A0P6VXY8</accession>
<reference evidence="2 3" key="2">
    <citation type="submission" date="2015-10" db="EMBL/GenBank/DDBJ databases">
        <title>Draft Genome Sequence of Prosthecomicrobium hirschii ATCC 27832.</title>
        <authorList>
            <person name="Daniel J."/>
            <person name="Givan S.A."/>
            <person name="Brun Y.V."/>
            <person name="Brown P.J."/>
        </authorList>
    </citation>
    <scope>NUCLEOTIDE SEQUENCE [LARGE SCALE GENOMIC DNA]</scope>
    <source>
        <strain evidence="2 3">16</strain>
    </source>
</reference>
<proteinExistence type="predicted"/>
<dbReference type="RefSeq" id="WP_054357810.1">
    <property type="nucleotide sequence ID" value="NZ_JAPCYQ010000001.1"/>
</dbReference>
<evidence type="ECO:0000256" key="1">
    <source>
        <dbReference type="SAM" id="SignalP"/>
    </source>
</evidence>
<dbReference type="Proteomes" id="UP000048984">
    <property type="component" value="Unassembled WGS sequence"/>
</dbReference>
<evidence type="ECO:0000313" key="3">
    <source>
        <dbReference type="Proteomes" id="UP000048984"/>
    </source>
</evidence>
<comment type="caution">
    <text evidence="2">The sequence shown here is derived from an EMBL/GenBank/DDBJ whole genome shotgun (WGS) entry which is preliminary data.</text>
</comment>
<feature type="signal peptide" evidence="1">
    <location>
        <begin position="1"/>
        <end position="24"/>
    </location>
</feature>
<keyword evidence="1" id="KW-0732">Signal</keyword>
<dbReference type="AlphaFoldDB" id="A0A0P6VXY8"/>
<keyword evidence="3" id="KW-1185">Reference proteome</keyword>
<name>A0A0P6VXY8_9HYPH</name>
<protein>
    <submittedName>
        <fullName evidence="2">Uncharacterized protein</fullName>
    </submittedName>
</protein>
<dbReference type="EMBL" id="LJYW01000001">
    <property type="protein sequence ID" value="KPL51648.1"/>
    <property type="molecule type" value="Genomic_DNA"/>
</dbReference>
<gene>
    <name evidence="2" type="ORF">ABB55_04890</name>
</gene>
<organism evidence="2 3">
    <name type="scientific">Prosthecodimorpha hirschii</name>
    <dbReference type="NCBI Taxonomy" id="665126"/>
    <lineage>
        <taxon>Bacteria</taxon>
        <taxon>Pseudomonadati</taxon>
        <taxon>Pseudomonadota</taxon>
        <taxon>Alphaproteobacteria</taxon>
        <taxon>Hyphomicrobiales</taxon>
        <taxon>Ancalomicrobiaceae</taxon>
        <taxon>Prosthecodimorpha</taxon>
    </lineage>
</organism>
<feature type="chain" id="PRO_5006131924" evidence="1">
    <location>
        <begin position="25"/>
        <end position="77"/>
    </location>
</feature>
<sequence length="77" mass="8162">MSRNVIALAIASLAVVSFSGAASAAPGKYRFSIYNQNGKEIYDDGKLDGKACVVGKKAVYNPITGKFMVKPAVKCNF</sequence>